<evidence type="ECO:0008006" key="3">
    <source>
        <dbReference type="Google" id="ProtNLM"/>
    </source>
</evidence>
<dbReference type="EMBL" id="BJXJ01000017">
    <property type="protein sequence ID" value="GEM75893.1"/>
    <property type="molecule type" value="Genomic_DNA"/>
</dbReference>
<proteinExistence type="predicted"/>
<dbReference type="InterPro" id="IPR016181">
    <property type="entry name" value="Acyl_CoA_acyltransferase"/>
</dbReference>
<reference evidence="1 2" key="1">
    <citation type="submission" date="2019-07" db="EMBL/GenBank/DDBJ databases">
        <title>Whole genome shotgun sequence of Vibrio sagamiensis NBRC 104589.</title>
        <authorList>
            <person name="Hosoyama A."/>
            <person name="Uohara A."/>
            <person name="Ohji S."/>
            <person name="Ichikawa N."/>
        </authorList>
    </citation>
    <scope>NUCLEOTIDE SEQUENCE [LARGE SCALE GENOMIC DNA]</scope>
    <source>
        <strain evidence="1 2">NBRC 104589</strain>
    </source>
</reference>
<keyword evidence="2" id="KW-1185">Reference proteome</keyword>
<accession>A0A511QF19</accession>
<dbReference type="SUPFAM" id="SSF55729">
    <property type="entry name" value="Acyl-CoA N-acyltransferases (Nat)"/>
    <property type="match status" value="1"/>
</dbReference>
<evidence type="ECO:0000313" key="2">
    <source>
        <dbReference type="Proteomes" id="UP000321922"/>
    </source>
</evidence>
<dbReference type="Proteomes" id="UP000321922">
    <property type="component" value="Unassembled WGS sequence"/>
</dbReference>
<evidence type="ECO:0000313" key="1">
    <source>
        <dbReference type="EMBL" id="GEM75893.1"/>
    </source>
</evidence>
<organism evidence="1 2">
    <name type="scientific">Vibrio sagamiensis NBRC 104589</name>
    <dbReference type="NCBI Taxonomy" id="1219064"/>
    <lineage>
        <taxon>Bacteria</taxon>
        <taxon>Pseudomonadati</taxon>
        <taxon>Pseudomonadota</taxon>
        <taxon>Gammaproteobacteria</taxon>
        <taxon>Vibrionales</taxon>
        <taxon>Vibrionaceae</taxon>
        <taxon>Vibrio</taxon>
    </lineage>
</organism>
<protein>
    <recommendedName>
        <fullName evidence="3">N-acetyltransferase domain-containing protein</fullName>
    </recommendedName>
</protein>
<gene>
    <name evidence="1" type="ORF">VSA01S_20050</name>
</gene>
<name>A0A511QF19_9VIBR</name>
<comment type="caution">
    <text evidence="1">The sequence shown here is derived from an EMBL/GenBank/DDBJ whole genome shotgun (WGS) entry which is preliminary data.</text>
</comment>
<dbReference type="AlphaFoldDB" id="A0A511QF19"/>
<sequence length="55" mass="6116">MLLVAEKVGAILGFKIGYELDNSTLYSWLGGVVVNARNEGVAQMFLEAQEEWIIE</sequence>